<feature type="region of interest" description="Disordered" evidence="1">
    <location>
        <begin position="66"/>
        <end position="88"/>
    </location>
</feature>
<organism evidence="2 3">
    <name type="scientific">Botryotinia calthae</name>
    <dbReference type="NCBI Taxonomy" id="38488"/>
    <lineage>
        <taxon>Eukaryota</taxon>
        <taxon>Fungi</taxon>
        <taxon>Dikarya</taxon>
        <taxon>Ascomycota</taxon>
        <taxon>Pezizomycotina</taxon>
        <taxon>Leotiomycetes</taxon>
        <taxon>Helotiales</taxon>
        <taxon>Sclerotiniaceae</taxon>
        <taxon>Botryotinia</taxon>
    </lineage>
</organism>
<sequence>MIRVNEGQQSYTNLDHPIFGLAQSPPPNIKIASIVHAIFRLFSTTANRYDLTQSRDIVRRYRCDDSGGINRVGRTDGDDDGKIDDDIL</sequence>
<dbReference type="Proteomes" id="UP000297299">
    <property type="component" value="Unassembled WGS sequence"/>
</dbReference>
<feature type="compositionally biased region" description="Acidic residues" evidence="1">
    <location>
        <begin position="77"/>
        <end position="88"/>
    </location>
</feature>
<protein>
    <submittedName>
        <fullName evidence="2">Uncharacterized protein</fullName>
    </submittedName>
</protein>
<reference evidence="2 3" key="1">
    <citation type="submission" date="2017-11" db="EMBL/GenBank/DDBJ databases">
        <title>Comparative genomics of Botrytis spp.</title>
        <authorList>
            <person name="Valero-Jimenez C.A."/>
            <person name="Tapia P."/>
            <person name="Veloso J."/>
            <person name="Silva-Moreno E."/>
            <person name="Staats M."/>
            <person name="Valdes J.H."/>
            <person name="Van Kan J.A.L."/>
        </authorList>
    </citation>
    <scope>NUCLEOTIDE SEQUENCE [LARGE SCALE GENOMIC DNA]</scope>
    <source>
        <strain evidence="2 3">MUCL2830</strain>
    </source>
</reference>
<accession>A0A4Y8DGE8</accession>
<name>A0A4Y8DGE8_9HELO</name>
<dbReference type="AlphaFoldDB" id="A0A4Y8DGE8"/>
<evidence type="ECO:0000313" key="2">
    <source>
        <dbReference type="EMBL" id="TEY85838.1"/>
    </source>
</evidence>
<gene>
    <name evidence="2" type="ORF">BOTCAL_0011g00320</name>
</gene>
<evidence type="ECO:0000313" key="3">
    <source>
        <dbReference type="Proteomes" id="UP000297299"/>
    </source>
</evidence>
<evidence type="ECO:0000256" key="1">
    <source>
        <dbReference type="SAM" id="MobiDB-lite"/>
    </source>
</evidence>
<comment type="caution">
    <text evidence="2">The sequence shown here is derived from an EMBL/GenBank/DDBJ whole genome shotgun (WGS) entry which is preliminary data.</text>
</comment>
<keyword evidence="3" id="KW-1185">Reference proteome</keyword>
<dbReference type="EMBL" id="PHWZ01000011">
    <property type="protein sequence ID" value="TEY85838.1"/>
    <property type="molecule type" value="Genomic_DNA"/>
</dbReference>
<proteinExistence type="predicted"/>